<protein>
    <submittedName>
        <fullName evidence="2">DNA-binding protein smubp-2</fullName>
    </submittedName>
</protein>
<evidence type="ECO:0000259" key="1">
    <source>
        <dbReference type="Pfam" id="PF13086"/>
    </source>
</evidence>
<gene>
    <name evidence="2" type="ORF">PHJA_002427600</name>
</gene>
<comment type="caution">
    <text evidence="2">The sequence shown here is derived from an EMBL/GenBank/DDBJ whole genome shotgun (WGS) entry which is preliminary data.</text>
</comment>
<name>A0A830CUK5_9LAMI</name>
<accession>A0A830CUK5</accession>
<dbReference type="GO" id="GO:0004386">
    <property type="term" value="F:helicase activity"/>
    <property type="evidence" value="ECO:0007669"/>
    <property type="project" value="InterPro"/>
</dbReference>
<feature type="domain" description="DNA2/NAM7 helicase helicase" evidence="1">
    <location>
        <begin position="117"/>
        <end position="157"/>
    </location>
</feature>
<dbReference type="OrthoDB" id="6513042at2759"/>
<dbReference type="InterPro" id="IPR041677">
    <property type="entry name" value="DNA2/NAM7_AAA_11"/>
</dbReference>
<dbReference type="EMBL" id="BMAC01000779">
    <property type="protein sequence ID" value="GFQ02837.1"/>
    <property type="molecule type" value="Genomic_DNA"/>
</dbReference>
<reference evidence="2" key="1">
    <citation type="submission" date="2020-07" db="EMBL/GenBank/DDBJ databases">
        <title>Ethylene signaling mediates host invasion by parasitic plants.</title>
        <authorList>
            <person name="Yoshida S."/>
        </authorList>
    </citation>
    <scope>NUCLEOTIDE SEQUENCE</scope>
    <source>
        <strain evidence="2">Okayama</strain>
    </source>
</reference>
<keyword evidence="2" id="KW-0238">DNA-binding</keyword>
<keyword evidence="3" id="KW-1185">Reference proteome</keyword>
<sequence>MSSGSTRSLENAQKKWSTILNLKCVDVQTGLMGKSLLKFQSIKGNVLPSHKPIDQNSSITVSFDDIPEEGDILLDEGDIDSAKQRCAKRSSCRFGSCLIWREATNSFQERYQVHAWKTTTVVEIILQEVKSGSKIHACNASNFAVDNIVERLVLHRTNNACEESVL</sequence>
<dbReference type="AlphaFoldDB" id="A0A830CUK5"/>
<proteinExistence type="predicted"/>
<dbReference type="Pfam" id="PF13086">
    <property type="entry name" value="AAA_11"/>
    <property type="match status" value="1"/>
</dbReference>
<organism evidence="2 3">
    <name type="scientific">Phtheirospermum japonicum</name>
    <dbReference type="NCBI Taxonomy" id="374723"/>
    <lineage>
        <taxon>Eukaryota</taxon>
        <taxon>Viridiplantae</taxon>
        <taxon>Streptophyta</taxon>
        <taxon>Embryophyta</taxon>
        <taxon>Tracheophyta</taxon>
        <taxon>Spermatophyta</taxon>
        <taxon>Magnoliopsida</taxon>
        <taxon>eudicotyledons</taxon>
        <taxon>Gunneridae</taxon>
        <taxon>Pentapetalae</taxon>
        <taxon>asterids</taxon>
        <taxon>lamiids</taxon>
        <taxon>Lamiales</taxon>
        <taxon>Orobanchaceae</taxon>
        <taxon>Orobanchaceae incertae sedis</taxon>
        <taxon>Phtheirospermum</taxon>
    </lineage>
</organism>
<evidence type="ECO:0000313" key="3">
    <source>
        <dbReference type="Proteomes" id="UP000653305"/>
    </source>
</evidence>
<dbReference type="Proteomes" id="UP000653305">
    <property type="component" value="Unassembled WGS sequence"/>
</dbReference>
<dbReference type="Gene3D" id="3.40.50.300">
    <property type="entry name" value="P-loop containing nucleotide triphosphate hydrolases"/>
    <property type="match status" value="1"/>
</dbReference>
<dbReference type="InterPro" id="IPR027417">
    <property type="entry name" value="P-loop_NTPase"/>
</dbReference>
<dbReference type="GO" id="GO:0003677">
    <property type="term" value="F:DNA binding"/>
    <property type="evidence" value="ECO:0007669"/>
    <property type="project" value="UniProtKB-KW"/>
</dbReference>
<evidence type="ECO:0000313" key="2">
    <source>
        <dbReference type="EMBL" id="GFQ02837.1"/>
    </source>
</evidence>